<dbReference type="Proteomes" id="UP000037460">
    <property type="component" value="Unassembled WGS sequence"/>
</dbReference>
<dbReference type="EMBL" id="JWZX01001990">
    <property type="protein sequence ID" value="KOO31553.1"/>
    <property type="molecule type" value="Genomic_DNA"/>
</dbReference>
<evidence type="ECO:0000313" key="2">
    <source>
        <dbReference type="EMBL" id="KOO31553.1"/>
    </source>
</evidence>
<dbReference type="SUPFAM" id="SSF50156">
    <property type="entry name" value="PDZ domain-like"/>
    <property type="match status" value="1"/>
</dbReference>
<feature type="region of interest" description="Disordered" evidence="1">
    <location>
        <begin position="1"/>
        <end position="24"/>
    </location>
</feature>
<feature type="region of interest" description="Disordered" evidence="1">
    <location>
        <begin position="139"/>
        <end position="216"/>
    </location>
</feature>
<name>A0A0M0JZJ8_9EUKA</name>
<accession>A0A0M0JZJ8</accession>
<protein>
    <recommendedName>
        <fullName evidence="4">PDZ domain-containing protein</fullName>
    </recommendedName>
</protein>
<dbReference type="AlphaFoldDB" id="A0A0M0JZJ8"/>
<keyword evidence="3" id="KW-1185">Reference proteome</keyword>
<gene>
    <name evidence="2" type="ORF">Ctob_010829</name>
</gene>
<dbReference type="InterPro" id="IPR036034">
    <property type="entry name" value="PDZ_sf"/>
</dbReference>
<evidence type="ECO:0000313" key="3">
    <source>
        <dbReference type="Proteomes" id="UP000037460"/>
    </source>
</evidence>
<evidence type="ECO:0000256" key="1">
    <source>
        <dbReference type="SAM" id="MobiDB-lite"/>
    </source>
</evidence>
<sequence length="216" mass="22271">MASAMKSLSRLIASGGPGKKQKTETTLEEVAIEDGFELKQFTFEEGAIGFVMSGMLEHTSFGIDVALVKVSEVVPDSQAAKFGVTVGSIVKMIDGSCENDDPAEKQPGHASCENKEIVDRSGSATEAFFEQGALFERPLGEKNAIPRTDPATALSSKAARERSAWPKTGTGARAASEATTSATVPGKGGGLHSPAAAAATISSTEAPWKLAPGSAV</sequence>
<feature type="compositionally biased region" description="Low complexity" evidence="1">
    <location>
        <begin position="168"/>
        <end position="183"/>
    </location>
</feature>
<organism evidence="2 3">
    <name type="scientific">Chrysochromulina tobinii</name>
    <dbReference type="NCBI Taxonomy" id="1460289"/>
    <lineage>
        <taxon>Eukaryota</taxon>
        <taxon>Haptista</taxon>
        <taxon>Haptophyta</taxon>
        <taxon>Prymnesiophyceae</taxon>
        <taxon>Prymnesiales</taxon>
        <taxon>Chrysochromulinaceae</taxon>
        <taxon>Chrysochromulina</taxon>
    </lineage>
</organism>
<reference evidence="3" key="1">
    <citation type="journal article" date="2015" name="PLoS Genet.">
        <title>Genome Sequence and Transcriptome Analyses of Chrysochromulina tobin: Metabolic Tools for Enhanced Algal Fitness in the Prominent Order Prymnesiales (Haptophyceae).</title>
        <authorList>
            <person name="Hovde B.T."/>
            <person name="Deodato C.R."/>
            <person name="Hunsperger H.M."/>
            <person name="Ryken S.A."/>
            <person name="Yost W."/>
            <person name="Jha R.K."/>
            <person name="Patterson J."/>
            <person name="Monnat R.J. Jr."/>
            <person name="Barlow S.B."/>
            <person name="Starkenburg S.R."/>
            <person name="Cattolico R.A."/>
        </authorList>
    </citation>
    <scope>NUCLEOTIDE SEQUENCE</scope>
    <source>
        <strain evidence="3">CCMP291</strain>
    </source>
</reference>
<evidence type="ECO:0008006" key="4">
    <source>
        <dbReference type="Google" id="ProtNLM"/>
    </source>
</evidence>
<comment type="caution">
    <text evidence="2">The sequence shown here is derived from an EMBL/GenBank/DDBJ whole genome shotgun (WGS) entry which is preliminary data.</text>
</comment>
<proteinExistence type="predicted"/>